<dbReference type="OrthoDB" id="10253329at2759"/>
<gene>
    <name evidence="7" type="ORF">TCAP_05830</name>
</gene>
<feature type="compositionally biased region" description="Polar residues" evidence="5">
    <location>
        <begin position="1"/>
        <end position="17"/>
    </location>
</feature>
<dbReference type="SUPFAM" id="SSF161219">
    <property type="entry name" value="CHY zinc finger-like"/>
    <property type="match status" value="1"/>
</dbReference>
<evidence type="ECO:0000256" key="1">
    <source>
        <dbReference type="ARBA" id="ARBA00022723"/>
    </source>
</evidence>
<evidence type="ECO:0000259" key="6">
    <source>
        <dbReference type="PROSITE" id="PS51266"/>
    </source>
</evidence>
<dbReference type="GO" id="GO:0008270">
    <property type="term" value="F:zinc ion binding"/>
    <property type="evidence" value="ECO:0007669"/>
    <property type="project" value="UniProtKB-KW"/>
</dbReference>
<evidence type="ECO:0000256" key="3">
    <source>
        <dbReference type="ARBA" id="ARBA00022833"/>
    </source>
</evidence>
<evidence type="ECO:0000313" key="8">
    <source>
        <dbReference type="Proteomes" id="UP000236621"/>
    </source>
</evidence>
<proteinExistence type="predicted"/>
<dbReference type="STRING" id="45235.A0A2K3Q9Q6"/>
<accession>A0A2K3Q9Q6</accession>
<organism evidence="7 8">
    <name type="scientific">Tolypocladium capitatum</name>
    <dbReference type="NCBI Taxonomy" id="45235"/>
    <lineage>
        <taxon>Eukaryota</taxon>
        <taxon>Fungi</taxon>
        <taxon>Dikarya</taxon>
        <taxon>Ascomycota</taxon>
        <taxon>Pezizomycotina</taxon>
        <taxon>Sordariomycetes</taxon>
        <taxon>Hypocreomycetidae</taxon>
        <taxon>Hypocreales</taxon>
        <taxon>Ophiocordycipitaceae</taxon>
        <taxon>Tolypocladium</taxon>
    </lineage>
</organism>
<comment type="caution">
    <text evidence="7">The sequence shown here is derived from an EMBL/GenBank/DDBJ whole genome shotgun (WGS) entry which is preliminary data.</text>
</comment>
<reference evidence="7 8" key="1">
    <citation type="submission" date="2017-08" db="EMBL/GenBank/DDBJ databases">
        <title>Harnessing the power of phylogenomics to disentangle the directionality and signatures of interkingdom host jumping in the parasitic fungal genus Tolypocladium.</title>
        <authorList>
            <person name="Quandt C.A."/>
            <person name="Patterson W."/>
            <person name="Spatafora J.W."/>
        </authorList>
    </citation>
    <scope>NUCLEOTIDE SEQUENCE [LARGE SCALE GENOMIC DNA]</scope>
    <source>
        <strain evidence="7 8">CBS 113982</strain>
    </source>
</reference>
<name>A0A2K3Q9Q6_9HYPO</name>
<feature type="compositionally biased region" description="Acidic residues" evidence="5">
    <location>
        <begin position="357"/>
        <end position="375"/>
    </location>
</feature>
<evidence type="ECO:0000256" key="4">
    <source>
        <dbReference type="PROSITE-ProRule" id="PRU00601"/>
    </source>
</evidence>
<evidence type="ECO:0000313" key="7">
    <source>
        <dbReference type="EMBL" id="PNY24231.1"/>
    </source>
</evidence>
<feature type="region of interest" description="Disordered" evidence="5">
    <location>
        <begin position="1"/>
        <end position="45"/>
    </location>
</feature>
<dbReference type="Pfam" id="PF05495">
    <property type="entry name" value="zf-CHY"/>
    <property type="match status" value="1"/>
</dbReference>
<feature type="domain" description="CHY-type" evidence="6">
    <location>
        <begin position="560"/>
        <end position="627"/>
    </location>
</feature>
<evidence type="ECO:0000256" key="5">
    <source>
        <dbReference type="SAM" id="MobiDB-lite"/>
    </source>
</evidence>
<keyword evidence="2 4" id="KW-0863">Zinc-finger</keyword>
<keyword evidence="8" id="KW-1185">Reference proteome</keyword>
<dbReference type="InterPro" id="IPR008913">
    <property type="entry name" value="Znf_CHY"/>
</dbReference>
<sequence>MIALNKTQTAGSPQTRGQAVAEPSAARVVSKPVPESQAHDPRGYQMEQLRRRFSPKESAAEHGSTSLVFKLSPSDPDFPFELAHLDCDLRVPKAYPEERPALRVRNKDIPRGFSINIEKGWERLAGERKGATLLALINALDKNLEKFLSEQKVETVKLVAFKDTRHLEAEPVKAILAHPEPAKPTPKPAPKPYVPEPSYTKEQMAEAKARRAQEVRQLEARMGRLPRFRRSADGVVFTLPIEPKRRSDLSPGLQSVNSLHLIVPLLYPLQDLRIQLNEAEAGDAEPVEELFVARASEQKQMSLMSLVNYLAQNLHSLEKQARALAPRVEKQESGQSAEEDRTHVKFIPRPPEWSVGNDEDESEEDCSDTEEDEEEHGGVSLREEEPTTATQATETLERGTMISFPSIELHGIEILQVSTLSISVKCERCKTPNDVTGLKPGVEKTSSCKKCATQLTAKFNQQLVHERSTRAGFIDLSGCKVADMLPSSFVPTCARCSTASQGLVSVRGETTTNVCRECHGKFSFKMPEVKFLFISPGSPPPRTAGPGRKAEKLGLHAGEPLPGRGACPHYRRSHRWFRFSCCNKVHACDKCHDGAEDHPNEWANRMICGWCSREQNYAVEACGFCGRSVIGKKGRGFWEGGKGTRDQTTMSRKDPRKHKRLGPQAAKRE</sequence>
<dbReference type="Proteomes" id="UP000236621">
    <property type="component" value="Unassembled WGS sequence"/>
</dbReference>
<dbReference type="PROSITE" id="PS51266">
    <property type="entry name" value="ZF_CHY"/>
    <property type="match status" value="1"/>
</dbReference>
<protein>
    <recommendedName>
        <fullName evidence="6">CHY-type domain-containing protein</fullName>
    </recommendedName>
</protein>
<dbReference type="AlphaFoldDB" id="A0A2K3Q9Q6"/>
<keyword evidence="3" id="KW-0862">Zinc</keyword>
<evidence type="ECO:0000256" key="2">
    <source>
        <dbReference type="ARBA" id="ARBA00022771"/>
    </source>
</evidence>
<feature type="compositionally biased region" description="Basic and acidic residues" evidence="5">
    <location>
        <begin position="325"/>
        <end position="343"/>
    </location>
</feature>
<feature type="region of interest" description="Disordered" evidence="5">
    <location>
        <begin position="636"/>
        <end position="669"/>
    </location>
</feature>
<keyword evidence="1" id="KW-0479">Metal-binding</keyword>
<dbReference type="InterPro" id="IPR037274">
    <property type="entry name" value="Znf_CHY_sf"/>
</dbReference>
<feature type="region of interest" description="Disordered" evidence="5">
    <location>
        <begin position="325"/>
        <end position="393"/>
    </location>
</feature>
<dbReference type="EMBL" id="NRSZ01000936">
    <property type="protein sequence ID" value="PNY24231.1"/>
    <property type="molecule type" value="Genomic_DNA"/>
</dbReference>